<sequence>MAAPLPGLSHVHVIDEPITVADERVLPEEYDLRRRTQPDEPRTLSVHEMVVCPPRLLAAVVGEGARSLCAGRGHRHGR</sequence>
<dbReference type="EMBL" id="SPHZ02000007">
    <property type="protein sequence ID" value="KAF0906519.1"/>
    <property type="molecule type" value="Genomic_DNA"/>
</dbReference>
<protein>
    <submittedName>
        <fullName evidence="1">Uncharacterized protein</fullName>
    </submittedName>
</protein>
<keyword evidence="2" id="KW-1185">Reference proteome</keyword>
<reference evidence="1 2" key="1">
    <citation type="submission" date="2019-11" db="EMBL/GenBank/DDBJ databases">
        <title>Whole genome sequence of Oryza granulata.</title>
        <authorList>
            <person name="Li W."/>
        </authorList>
    </citation>
    <scope>NUCLEOTIDE SEQUENCE [LARGE SCALE GENOMIC DNA]</scope>
    <source>
        <strain evidence="2">cv. Menghai</strain>
        <tissue evidence="1">Leaf</tissue>
    </source>
</reference>
<evidence type="ECO:0000313" key="2">
    <source>
        <dbReference type="Proteomes" id="UP000479710"/>
    </source>
</evidence>
<proteinExistence type="predicted"/>
<name>A0A6G1D265_9ORYZ</name>
<evidence type="ECO:0000313" key="1">
    <source>
        <dbReference type="EMBL" id="KAF0906519.1"/>
    </source>
</evidence>
<dbReference type="Proteomes" id="UP000479710">
    <property type="component" value="Unassembled WGS sequence"/>
</dbReference>
<accession>A0A6G1D265</accession>
<gene>
    <name evidence="1" type="ORF">E2562_011501</name>
</gene>
<organism evidence="1 2">
    <name type="scientific">Oryza meyeriana var. granulata</name>
    <dbReference type="NCBI Taxonomy" id="110450"/>
    <lineage>
        <taxon>Eukaryota</taxon>
        <taxon>Viridiplantae</taxon>
        <taxon>Streptophyta</taxon>
        <taxon>Embryophyta</taxon>
        <taxon>Tracheophyta</taxon>
        <taxon>Spermatophyta</taxon>
        <taxon>Magnoliopsida</taxon>
        <taxon>Liliopsida</taxon>
        <taxon>Poales</taxon>
        <taxon>Poaceae</taxon>
        <taxon>BOP clade</taxon>
        <taxon>Oryzoideae</taxon>
        <taxon>Oryzeae</taxon>
        <taxon>Oryzinae</taxon>
        <taxon>Oryza</taxon>
        <taxon>Oryza meyeriana</taxon>
    </lineage>
</organism>
<dbReference type="AlphaFoldDB" id="A0A6G1D265"/>
<comment type="caution">
    <text evidence="1">The sequence shown here is derived from an EMBL/GenBank/DDBJ whole genome shotgun (WGS) entry which is preliminary data.</text>
</comment>